<dbReference type="AlphaFoldDB" id="A0AAD8PKZ3"/>
<name>A0AAD8PKZ3_9PEZI</name>
<evidence type="ECO:0000313" key="2">
    <source>
        <dbReference type="EMBL" id="KAK1566394.1"/>
    </source>
</evidence>
<dbReference type="RefSeq" id="XP_060407564.1">
    <property type="nucleotide sequence ID" value="XM_060560434.1"/>
</dbReference>
<feature type="compositionally biased region" description="Acidic residues" evidence="1">
    <location>
        <begin position="88"/>
        <end position="103"/>
    </location>
</feature>
<sequence>MAYHAVARGKLTVERVIFPGPSRQGKKMGRLSGRALWEQYARMIQRLYYADNPPHPHRNLITPEDLACAKLLQPEYELPAAVQGGGDGDGDNDNDEEETNNDDETIREVAWPKKWDNRRSLADSQAPPEDPQHRPELDRHPAATPTTVGPDSHHVSDRHPQQADDTQADPPNSLPSQGQQASRPLPVVSQAGADDVQRTLERGLRGLQLCSQLPPRPTPLPPPMDFHHPNRARRSGSRREGYPDGLAGPQPQRPHDDIEREPFGDEGSSSGSRAFSQDDLRMFLAWRRERRRRPGVGGDN</sequence>
<reference evidence="2" key="1">
    <citation type="submission" date="2021-06" db="EMBL/GenBank/DDBJ databases">
        <title>Comparative genomics, transcriptomics and evolutionary studies reveal genomic signatures of adaptation to plant cell wall in hemibiotrophic fungi.</title>
        <authorList>
            <consortium name="DOE Joint Genome Institute"/>
            <person name="Baroncelli R."/>
            <person name="Diaz J.F."/>
            <person name="Benocci T."/>
            <person name="Peng M."/>
            <person name="Battaglia E."/>
            <person name="Haridas S."/>
            <person name="Andreopoulos W."/>
            <person name="Labutti K."/>
            <person name="Pangilinan J."/>
            <person name="Floch G.L."/>
            <person name="Makela M.R."/>
            <person name="Henrissat B."/>
            <person name="Grigoriev I.V."/>
            <person name="Crouch J.A."/>
            <person name="De Vries R.P."/>
            <person name="Sukno S.A."/>
            <person name="Thon M.R."/>
        </authorList>
    </citation>
    <scope>NUCLEOTIDE SEQUENCE</scope>
    <source>
        <strain evidence="2">CBS 125086</strain>
    </source>
</reference>
<evidence type="ECO:0000256" key="1">
    <source>
        <dbReference type="SAM" id="MobiDB-lite"/>
    </source>
</evidence>
<feature type="compositionally biased region" description="Basic and acidic residues" evidence="1">
    <location>
        <begin position="151"/>
        <end position="162"/>
    </location>
</feature>
<dbReference type="EMBL" id="JAHLJV010000142">
    <property type="protein sequence ID" value="KAK1566394.1"/>
    <property type="molecule type" value="Genomic_DNA"/>
</dbReference>
<evidence type="ECO:0000313" key="3">
    <source>
        <dbReference type="Proteomes" id="UP001230504"/>
    </source>
</evidence>
<feature type="region of interest" description="Disordered" evidence="1">
    <location>
        <begin position="80"/>
        <end position="279"/>
    </location>
</feature>
<accession>A0AAD8PKZ3</accession>
<feature type="compositionally biased region" description="Basic and acidic residues" evidence="1">
    <location>
        <begin position="195"/>
        <end position="204"/>
    </location>
</feature>
<protein>
    <submittedName>
        <fullName evidence="2">Uncharacterized protein</fullName>
    </submittedName>
</protein>
<dbReference type="GeneID" id="85444674"/>
<proteinExistence type="predicted"/>
<gene>
    <name evidence="2" type="ORF">LY79DRAFT_584815</name>
</gene>
<organism evidence="2 3">
    <name type="scientific">Colletotrichum navitas</name>
    <dbReference type="NCBI Taxonomy" id="681940"/>
    <lineage>
        <taxon>Eukaryota</taxon>
        <taxon>Fungi</taxon>
        <taxon>Dikarya</taxon>
        <taxon>Ascomycota</taxon>
        <taxon>Pezizomycotina</taxon>
        <taxon>Sordariomycetes</taxon>
        <taxon>Hypocreomycetidae</taxon>
        <taxon>Glomerellales</taxon>
        <taxon>Glomerellaceae</taxon>
        <taxon>Colletotrichum</taxon>
        <taxon>Colletotrichum graminicola species complex</taxon>
    </lineage>
</organism>
<feature type="compositionally biased region" description="Basic and acidic residues" evidence="1">
    <location>
        <begin position="130"/>
        <end position="141"/>
    </location>
</feature>
<dbReference type="Proteomes" id="UP001230504">
    <property type="component" value="Unassembled WGS sequence"/>
</dbReference>
<comment type="caution">
    <text evidence="2">The sequence shown here is derived from an EMBL/GenBank/DDBJ whole genome shotgun (WGS) entry which is preliminary data.</text>
</comment>
<feature type="compositionally biased region" description="Basic and acidic residues" evidence="1">
    <location>
        <begin position="104"/>
        <end position="121"/>
    </location>
</feature>
<keyword evidence="3" id="KW-1185">Reference proteome</keyword>
<feature type="compositionally biased region" description="Pro residues" evidence="1">
    <location>
        <begin position="214"/>
        <end position="224"/>
    </location>
</feature>
<feature type="compositionally biased region" description="Basic and acidic residues" evidence="1">
    <location>
        <begin position="253"/>
        <end position="263"/>
    </location>
</feature>